<keyword evidence="2" id="KW-0732">Signal</keyword>
<reference evidence="5" key="1">
    <citation type="journal article" date="2019" name="Int. J. Syst. Evol. Microbiol.">
        <title>The Global Catalogue of Microorganisms (GCM) 10K type strain sequencing project: providing services to taxonomists for standard genome sequencing and annotation.</title>
        <authorList>
            <consortium name="The Broad Institute Genomics Platform"/>
            <consortium name="The Broad Institute Genome Sequencing Center for Infectious Disease"/>
            <person name="Wu L."/>
            <person name="Ma J."/>
        </authorList>
    </citation>
    <scope>NUCLEOTIDE SEQUENCE [LARGE SCALE GENOMIC DNA]</scope>
    <source>
        <strain evidence="5">CECT 8289</strain>
    </source>
</reference>
<dbReference type="Pfam" id="PF13458">
    <property type="entry name" value="Peripla_BP_6"/>
    <property type="match status" value="1"/>
</dbReference>
<accession>A0ABV8QT87</accession>
<evidence type="ECO:0000259" key="3">
    <source>
        <dbReference type="Pfam" id="PF13458"/>
    </source>
</evidence>
<name>A0ABV8QT87_9BACT</name>
<dbReference type="Proteomes" id="UP001595907">
    <property type="component" value="Unassembled WGS sequence"/>
</dbReference>
<evidence type="ECO:0000313" key="5">
    <source>
        <dbReference type="Proteomes" id="UP001595907"/>
    </source>
</evidence>
<comment type="similarity">
    <text evidence="1">Belongs to the leucine-binding protein family.</text>
</comment>
<evidence type="ECO:0000313" key="4">
    <source>
        <dbReference type="EMBL" id="MFC4263412.1"/>
    </source>
</evidence>
<evidence type="ECO:0000256" key="2">
    <source>
        <dbReference type="ARBA" id="ARBA00022729"/>
    </source>
</evidence>
<dbReference type="EMBL" id="JBHSCZ010000002">
    <property type="protein sequence ID" value="MFC4263412.1"/>
    <property type="molecule type" value="Genomic_DNA"/>
</dbReference>
<sequence>MLRIGMLTPRSTLYPTISFDMLNGLKAGFEQLNFNDFTLFTENIGFGTDESEIYTKAEKMILGDNADVVIACCDSRIAAMLQPLFAAAGKLLLVTNMGANLPEDWQPHPTTITHSLNFCFNTSLTGALAATAGTGALAASYYDAGYNQVYTTLTRFQQKGGSILYNHVTHLKNEHFTLAPLQAFMASEQGTPNLLCLFCADMAELFYKAVAAIQLSQEANLFVSPMMLEESLASNLKHQVLLKNVQGYTPWLSTFTNTNNQAFVATYEAVYGKRPNVFAVLGWDTALLLDRFNKELAIHKNTAAAIKAMGEAPPLPSPRGWIKLDPLTNHIYGPANLVKASNYFDLTIDENSNLEIDDEWQRFKEEVMLPSPETSSAWRNTYLCI</sequence>
<keyword evidence="5" id="KW-1185">Reference proteome</keyword>
<dbReference type="SUPFAM" id="SSF53822">
    <property type="entry name" value="Periplasmic binding protein-like I"/>
    <property type="match status" value="1"/>
</dbReference>
<comment type="caution">
    <text evidence="4">The sequence shown here is derived from an EMBL/GenBank/DDBJ whole genome shotgun (WGS) entry which is preliminary data.</text>
</comment>
<dbReference type="RefSeq" id="WP_379709930.1">
    <property type="nucleotide sequence ID" value="NZ_JBHSCZ010000002.1"/>
</dbReference>
<dbReference type="InterPro" id="IPR028081">
    <property type="entry name" value="Leu-bd"/>
</dbReference>
<organism evidence="4 5">
    <name type="scientific">Ferruginibacter yonginensis</name>
    <dbReference type="NCBI Taxonomy" id="1310416"/>
    <lineage>
        <taxon>Bacteria</taxon>
        <taxon>Pseudomonadati</taxon>
        <taxon>Bacteroidota</taxon>
        <taxon>Chitinophagia</taxon>
        <taxon>Chitinophagales</taxon>
        <taxon>Chitinophagaceae</taxon>
        <taxon>Ferruginibacter</taxon>
    </lineage>
</organism>
<evidence type="ECO:0000256" key="1">
    <source>
        <dbReference type="ARBA" id="ARBA00010062"/>
    </source>
</evidence>
<dbReference type="Gene3D" id="3.40.50.2300">
    <property type="match status" value="2"/>
</dbReference>
<protein>
    <submittedName>
        <fullName evidence="4">ABC transporter substrate-binding protein</fullName>
    </submittedName>
</protein>
<gene>
    <name evidence="4" type="ORF">ACFOWM_11010</name>
</gene>
<feature type="domain" description="Leucine-binding protein" evidence="3">
    <location>
        <begin position="3"/>
        <end position="340"/>
    </location>
</feature>
<proteinExistence type="inferred from homology"/>
<dbReference type="InterPro" id="IPR028082">
    <property type="entry name" value="Peripla_BP_I"/>
</dbReference>